<evidence type="ECO:0000256" key="7">
    <source>
        <dbReference type="ARBA" id="ARBA00023170"/>
    </source>
</evidence>
<name>A0AAW1CUD9_9HEMI</name>
<dbReference type="PANTHER" id="PTHR21137">
    <property type="entry name" value="ODORANT RECEPTOR"/>
    <property type="match status" value="1"/>
</dbReference>
<dbReference type="AlphaFoldDB" id="A0AAW1CUD9"/>
<protein>
    <recommendedName>
        <fullName evidence="9">Odorant receptor</fullName>
    </recommendedName>
</protein>
<evidence type="ECO:0000256" key="1">
    <source>
        <dbReference type="ARBA" id="ARBA00004141"/>
    </source>
</evidence>
<keyword evidence="8 9" id="KW-0807">Transducer</keyword>
<evidence type="ECO:0000256" key="6">
    <source>
        <dbReference type="ARBA" id="ARBA00023136"/>
    </source>
</evidence>
<feature type="transmembrane region" description="Helical" evidence="9">
    <location>
        <begin position="34"/>
        <end position="54"/>
    </location>
</feature>
<keyword evidence="3 9" id="KW-0812">Transmembrane</keyword>
<evidence type="ECO:0000256" key="3">
    <source>
        <dbReference type="ARBA" id="ARBA00022692"/>
    </source>
</evidence>
<dbReference type="Proteomes" id="UP001461498">
    <property type="component" value="Unassembled WGS sequence"/>
</dbReference>
<comment type="caution">
    <text evidence="9">Lacks conserved residue(s) required for the propagation of feature annotation.</text>
</comment>
<comment type="subcellular location">
    <subcellularLocation>
        <location evidence="9">Cell membrane</location>
        <topology evidence="9">Multi-pass membrane protein</topology>
    </subcellularLocation>
    <subcellularLocation>
        <location evidence="1">Membrane</location>
        <topology evidence="1">Multi-pass membrane protein</topology>
    </subcellularLocation>
</comment>
<comment type="caution">
    <text evidence="10">The sequence shown here is derived from an EMBL/GenBank/DDBJ whole genome shotgun (WGS) entry which is preliminary data.</text>
</comment>
<dbReference type="GO" id="GO:0005549">
    <property type="term" value="F:odorant binding"/>
    <property type="evidence" value="ECO:0007669"/>
    <property type="project" value="InterPro"/>
</dbReference>
<sequence>MDGIELGMSTYYSAFGITGLDSLIRSDPPSIWNLLWIGIFEFFLLPSLFIFNLNSGILETSISEKFIALGLGLEQFQIVFVSVYFTVTYKRMKSIVLDFYSFHSVQHCGPVAEEMIGSRAKVIKKVQRMYFIITFICFLTWSTAPIVLSPKSLFLGENLDKMVKVAPAAYPFRIDYVPMAQIIYVTEVIMTMGILGHFISLNLFFFTALVMVCQLFEILNRSILKEDGRNPMNLKLFVIDHQRLLSICKEIRALLSPLLAVQLLNSLVTICFATFEMTIVNENHVGSQVVEIVKKSINSFFLFAELLFFCWISSELQASCDSVREGLYFNPWEEKLDSENCKYHIIINNIALRPFQLTALGTVNITLGTFIEVIRASYSYYTMLKKMNSM</sequence>
<evidence type="ECO:0000313" key="11">
    <source>
        <dbReference type="Proteomes" id="UP001461498"/>
    </source>
</evidence>
<reference evidence="10 11" key="1">
    <citation type="submission" date="2022-12" db="EMBL/GenBank/DDBJ databases">
        <title>Chromosome-level genome assembly of true bugs.</title>
        <authorList>
            <person name="Ma L."/>
            <person name="Li H."/>
        </authorList>
    </citation>
    <scope>NUCLEOTIDE SEQUENCE [LARGE SCALE GENOMIC DNA]</scope>
    <source>
        <strain evidence="10">Lab_2022b</strain>
    </source>
</reference>
<dbReference type="InterPro" id="IPR004117">
    <property type="entry name" value="7tm6_olfct_rcpt"/>
</dbReference>
<dbReference type="EMBL" id="JAPXFL010000011">
    <property type="protein sequence ID" value="KAK9499884.1"/>
    <property type="molecule type" value="Genomic_DNA"/>
</dbReference>
<keyword evidence="11" id="KW-1185">Reference proteome</keyword>
<proteinExistence type="inferred from homology"/>
<keyword evidence="2 9" id="KW-0716">Sensory transduction</keyword>
<gene>
    <name evidence="10" type="ORF">O3M35_002832</name>
</gene>
<keyword evidence="5 9" id="KW-1133">Transmembrane helix</keyword>
<evidence type="ECO:0000256" key="2">
    <source>
        <dbReference type="ARBA" id="ARBA00022606"/>
    </source>
</evidence>
<evidence type="ECO:0000313" key="10">
    <source>
        <dbReference type="EMBL" id="KAK9499884.1"/>
    </source>
</evidence>
<feature type="transmembrane region" description="Helical" evidence="9">
    <location>
        <begin position="194"/>
        <end position="216"/>
    </location>
</feature>
<comment type="similarity">
    <text evidence="9">Belongs to the insect chemoreceptor superfamily. Heteromeric odorant receptor channel (TC 1.A.69) family.</text>
</comment>
<accession>A0AAW1CUD9</accession>
<evidence type="ECO:0000256" key="8">
    <source>
        <dbReference type="ARBA" id="ARBA00023224"/>
    </source>
</evidence>
<dbReference type="Pfam" id="PF02949">
    <property type="entry name" value="7tm_6"/>
    <property type="match status" value="1"/>
</dbReference>
<feature type="transmembrane region" description="Helical" evidence="9">
    <location>
        <begin position="66"/>
        <end position="87"/>
    </location>
</feature>
<keyword evidence="6 9" id="KW-0472">Membrane</keyword>
<dbReference type="GO" id="GO:0004984">
    <property type="term" value="F:olfactory receptor activity"/>
    <property type="evidence" value="ECO:0007669"/>
    <property type="project" value="InterPro"/>
</dbReference>
<keyword evidence="4 9" id="KW-0552">Olfaction</keyword>
<organism evidence="10 11">
    <name type="scientific">Rhynocoris fuscipes</name>
    <dbReference type="NCBI Taxonomy" id="488301"/>
    <lineage>
        <taxon>Eukaryota</taxon>
        <taxon>Metazoa</taxon>
        <taxon>Ecdysozoa</taxon>
        <taxon>Arthropoda</taxon>
        <taxon>Hexapoda</taxon>
        <taxon>Insecta</taxon>
        <taxon>Pterygota</taxon>
        <taxon>Neoptera</taxon>
        <taxon>Paraneoptera</taxon>
        <taxon>Hemiptera</taxon>
        <taxon>Heteroptera</taxon>
        <taxon>Panheteroptera</taxon>
        <taxon>Cimicomorpha</taxon>
        <taxon>Reduviidae</taxon>
        <taxon>Harpactorinae</taxon>
        <taxon>Harpactorini</taxon>
        <taxon>Rhynocoris</taxon>
    </lineage>
</organism>
<dbReference type="GO" id="GO:0005886">
    <property type="term" value="C:plasma membrane"/>
    <property type="evidence" value="ECO:0007669"/>
    <property type="project" value="UniProtKB-SubCell"/>
</dbReference>
<feature type="transmembrane region" description="Helical" evidence="9">
    <location>
        <begin position="129"/>
        <end position="148"/>
    </location>
</feature>
<evidence type="ECO:0000256" key="4">
    <source>
        <dbReference type="ARBA" id="ARBA00022725"/>
    </source>
</evidence>
<dbReference type="PANTHER" id="PTHR21137:SF42">
    <property type="entry name" value="ODORANT RECEPTOR 83A"/>
    <property type="match status" value="1"/>
</dbReference>
<evidence type="ECO:0000256" key="9">
    <source>
        <dbReference type="RuleBase" id="RU351113"/>
    </source>
</evidence>
<evidence type="ECO:0000256" key="5">
    <source>
        <dbReference type="ARBA" id="ARBA00022989"/>
    </source>
</evidence>
<keyword evidence="7 9" id="KW-0675">Receptor</keyword>
<dbReference type="GO" id="GO:0007165">
    <property type="term" value="P:signal transduction"/>
    <property type="evidence" value="ECO:0007669"/>
    <property type="project" value="UniProtKB-KW"/>
</dbReference>